<dbReference type="InterPro" id="IPR001138">
    <property type="entry name" value="Zn2Cys6_DnaBD"/>
</dbReference>
<dbReference type="Pfam" id="PF00172">
    <property type="entry name" value="Zn_clus"/>
    <property type="match status" value="1"/>
</dbReference>
<evidence type="ECO:0000313" key="7">
    <source>
        <dbReference type="Proteomes" id="UP000045706"/>
    </source>
</evidence>
<dbReference type="PANTHER" id="PTHR37534">
    <property type="entry name" value="TRANSCRIPTIONAL ACTIVATOR PROTEIN UGA3"/>
    <property type="match status" value="1"/>
</dbReference>
<evidence type="ECO:0000313" key="6">
    <source>
        <dbReference type="Proteomes" id="UP000044602"/>
    </source>
</evidence>
<dbReference type="EMBL" id="CVQH01020001">
    <property type="protein sequence ID" value="CRK26082.1"/>
    <property type="molecule type" value="Genomic_DNA"/>
</dbReference>
<dbReference type="GO" id="GO:0045944">
    <property type="term" value="P:positive regulation of transcription by RNA polymerase II"/>
    <property type="evidence" value="ECO:0007669"/>
    <property type="project" value="TreeGrafter"/>
</dbReference>
<dbReference type="CDD" id="cd00067">
    <property type="entry name" value="GAL4"/>
    <property type="match status" value="1"/>
</dbReference>
<keyword evidence="6" id="KW-1185">Reference proteome</keyword>
<dbReference type="SUPFAM" id="SSF57701">
    <property type="entry name" value="Zn2/Cys6 DNA-binding domain"/>
    <property type="match status" value="1"/>
</dbReference>
<evidence type="ECO:0000259" key="3">
    <source>
        <dbReference type="PROSITE" id="PS50048"/>
    </source>
</evidence>
<dbReference type="PANTHER" id="PTHR37534:SF4">
    <property type="entry name" value="ZN(II)2CYS6 TRANSCRIPTION FACTOR (EUROFUNG)"/>
    <property type="match status" value="1"/>
</dbReference>
<evidence type="ECO:0000256" key="2">
    <source>
        <dbReference type="SAM" id="MobiDB-lite"/>
    </source>
</evidence>
<evidence type="ECO:0000256" key="1">
    <source>
        <dbReference type="ARBA" id="ARBA00023242"/>
    </source>
</evidence>
<dbReference type="Proteomes" id="UP000044602">
    <property type="component" value="Unassembled WGS sequence"/>
</dbReference>
<accession>A0A0G4LVS1</accession>
<reference evidence="6 7" key="1">
    <citation type="submission" date="2015-05" db="EMBL/GenBank/DDBJ databases">
        <authorList>
            <person name="Fogelqvist Johan"/>
        </authorList>
    </citation>
    <scope>NUCLEOTIDE SEQUENCE [LARGE SCALE GENOMIC DNA]</scope>
    <source>
        <strain evidence="4">VL1</strain>
        <strain evidence="5">VL2</strain>
    </source>
</reference>
<feature type="domain" description="Zn(2)-C6 fungal-type" evidence="3">
    <location>
        <begin position="28"/>
        <end position="58"/>
    </location>
</feature>
<evidence type="ECO:0000313" key="4">
    <source>
        <dbReference type="EMBL" id="CRK26082.1"/>
    </source>
</evidence>
<dbReference type="GO" id="GO:0008270">
    <property type="term" value="F:zinc ion binding"/>
    <property type="evidence" value="ECO:0007669"/>
    <property type="project" value="InterPro"/>
</dbReference>
<feature type="compositionally biased region" description="Polar residues" evidence="2">
    <location>
        <begin position="1"/>
        <end position="13"/>
    </location>
</feature>
<proteinExistence type="predicted"/>
<dbReference type="InterPro" id="IPR036864">
    <property type="entry name" value="Zn2-C6_fun-type_DNA-bd_sf"/>
</dbReference>
<dbReference type="AlphaFoldDB" id="A0A0G4LVS1"/>
<dbReference type="Gene3D" id="4.10.240.10">
    <property type="entry name" value="Zn(2)-C6 fungal-type DNA-binding domain"/>
    <property type="match status" value="1"/>
</dbReference>
<dbReference type="GO" id="GO:0000981">
    <property type="term" value="F:DNA-binding transcription factor activity, RNA polymerase II-specific"/>
    <property type="evidence" value="ECO:0007669"/>
    <property type="project" value="InterPro"/>
</dbReference>
<organism evidence="4 6">
    <name type="scientific">Verticillium longisporum</name>
    <name type="common">Verticillium dahliae var. longisporum</name>
    <dbReference type="NCBI Taxonomy" id="100787"/>
    <lineage>
        <taxon>Eukaryota</taxon>
        <taxon>Fungi</taxon>
        <taxon>Dikarya</taxon>
        <taxon>Ascomycota</taxon>
        <taxon>Pezizomycotina</taxon>
        <taxon>Sordariomycetes</taxon>
        <taxon>Hypocreomycetidae</taxon>
        <taxon>Glomerellales</taxon>
        <taxon>Plectosphaerellaceae</taxon>
        <taxon>Verticillium</taxon>
    </lineage>
</organism>
<dbReference type="PROSITE" id="PS50048">
    <property type="entry name" value="ZN2_CY6_FUNGAL_2"/>
    <property type="match status" value="1"/>
</dbReference>
<gene>
    <name evidence="4" type="ORF">BN1708_004116</name>
    <name evidence="5" type="ORF">BN1723_006007</name>
</gene>
<dbReference type="EMBL" id="CVQI01033828">
    <property type="protein sequence ID" value="CRK44090.1"/>
    <property type="molecule type" value="Genomic_DNA"/>
</dbReference>
<feature type="region of interest" description="Disordered" evidence="2">
    <location>
        <begin position="72"/>
        <end position="117"/>
    </location>
</feature>
<dbReference type="GO" id="GO:0005634">
    <property type="term" value="C:nucleus"/>
    <property type="evidence" value="ECO:0007669"/>
    <property type="project" value="TreeGrafter"/>
</dbReference>
<dbReference type="GO" id="GO:0000976">
    <property type="term" value="F:transcription cis-regulatory region binding"/>
    <property type="evidence" value="ECO:0007669"/>
    <property type="project" value="TreeGrafter"/>
</dbReference>
<dbReference type="PROSITE" id="PS00463">
    <property type="entry name" value="ZN2_CY6_FUNGAL_1"/>
    <property type="match status" value="1"/>
</dbReference>
<dbReference type="Proteomes" id="UP000045706">
    <property type="component" value="Unassembled WGS sequence"/>
</dbReference>
<protein>
    <recommendedName>
        <fullName evidence="3">Zn(2)-C6 fungal-type domain-containing protein</fullName>
    </recommendedName>
</protein>
<dbReference type="STRING" id="100787.A0A0G4LVS1"/>
<evidence type="ECO:0000313" key="5">
    <source>
        <dbReference type="EMBL" id="CRK44090.1"/>
    </source>
</evidence>
<dbReference type="SMART" id="SM00066">
    <property type="entry name" value="GAL4"/>
    <property type="match status" value="1"/>
</dbReference>
<keyword evidence="1" id="KW-0539">Nucleus</keyword>
<name>A0A0G4LVS1_VERLO</name>
<feature type="region of interest" description="Disordered" evidence="2">
    <location>
        <begin position="1"/>
        <end position="29"/>
    </location>
</feature>
<sequence>MSAADPSNKTAASITGAPPEIRRRSRRGCIPCRKRHRKCDEKKPSCGSCQERNVTCLYKPLTWVADVQTLPAGSPNGHLGHPARHESSDAPLPTPRRGSSPSSASVGEVATRKTVARHHGRIHVDNVSASDSMSPGAASARQVFTPAHVGTPHAFANTTAAQSAERAVILRSFRYDIAPIVDSSAPRSTFAVDVLELAQREDVIVRAIALVVQSRSMFPSLYPPAEMYTGEKERELLDELSTKDASVAHVGLSLVTLGGFFGRPPSRWPNHVVRHPNIEPSDLFLHSDKEPLKSLVRFQIKIELANSLCTSRPLSEHLLSWVRRRQSLAASSSSPEDVHTASICHLARCIDLVNSRPSVFPAEHLGPLVGQTPDASTDFESAWSAYWAVCTHWYQTRPQDAVPILETTALEAAALTTDDPGFPVSIYSSPISLQSNTNMHLACLLLLKSRPGLSAAIRPRRPFESRSWHSEKIAGNAVWNTYTEQWDPIIIGALLLIAEEVTHLAQQLAVKECLQRISRDAGVDLQRETASLNGIWQAFREDHDIDFDY</sequence>